<evidence type="ECO:0000313" key="3">
    <source>
        <dbReference type="Proteomes" id="UP000693672"/>
    </source>
</evidence>
<name>A0A916K927_9BACL</name>
<sequence>MSICVLAAFMAACTQNGGGQEAKPAPQAEKPDRLSTSEPLTLKVWTGDNEQMFKETLVDPIKKKFPNVTLERIASQELSLDKLIAAGNPPDMIKQTKNFMIFNVMPVKMEMDLTPLIKKYNYDLERYDPGLIQSMRSFGAQGQLYGLPTTKVGHSLLYNKQLFDKFAVPAPKDEMTWDEAIKLAARMTRLENGVQYRGMDLQFYNMIASQLNLSVIDKNGKANMSAWSRPAEMFRQLYSIPGNNVPIPGTIAKVMEPFYKETLAMVVINPSTMMTATKQYPQLAWDLVTVPTYPEAPGVDPYTNYTYFGITPTSKYPDEAFKIITYLNSDEMQTELNRAGYPTVLKNPDIQKQFAANSPELKGKNLQAIFKHKQSDPYVSPYFDNSVDSLVRTKFNEIIAGKKDNNTLLRELDEAIDKKVAELKAAAK</sequence>
<dbReference type="InterPro" id="IPR050490">
    <property type="entry name" value="Bact_solute-bd_prot1"/>
</dbReference>
<dbReference type="PANTHER" id="PTHR43649:SF12">
    <property type="entry name" value="DIACETYLCHITOBIOSE BINDING PROTEIN DASA"/>
    <property type="match status" value="1"/>
</dbReference>
<protein>
    <recommendedName>
        <fullName evidence="4">Extracellular solute-binding protein</fullName>
    </recommendedName>
</protein>
<proteinExistence type="predicted"/>
<dbReference type="EMBL" id="CAJVAS010000036">
    <property type="protein sequence ID" value="CAG7646985.1"/>
    <property type="molecule type" value="Genomic_DNA"/>
</dbReference>
<keyword evidence="3" id="KW-1185">Reference proteome</keyword>
<accession>A0A916K927</accession>
<evidence type="ECO:0000256" key="1">
    <source>
        <dbReference type="SAM" id="MobiDB-lite"/>
    </source>
</evidence>
<feature type="region of interest" description="Disordered" evidence="1">
    <location>
        <begin position="16"/>
        <end position="37"/>
    </location>
</feature>
<reference evidence="2" key="1">
    <citation type="submission" date="2021-06" db="EMBL/GenBank/DDBJ databases">
        <authorList>
            <person name="Criscuolo A."/>
        </authorList>
    </citation>
    <scope>NUCLEOTIDE SEQUENCE</scope>
    <source>
        <strain evidence="2">CIP111600</strain>
    </source>
</reference>
<dbReference type="PANTHER" id="PTHR43649">
    <property type="entry name" value="ARABINOSE-BINDING PROTEIN-RELATED"/>
    <property type="match status" value="1"/>
</dbReference>
<dbReference type="Pfam" id="PF01547">
    <property type="entry name" value="SBP_bac_1"/>
    <property type="match status" value="1"/>
</dbReference>
<gene>
    <name evidence="2" type="ORF">PAESOLCIP111_05287</name>
</gene>
<evidence type="ECO:0008006" key="4">
    <source>
        <dbReference type="Google" id="ProtNLM"/>
    </source>
</evidence>
<evidence type="ECO:0000313" key="2">
    <source>
        <dbReference type="EMBL" id="CAG7646985.1"/>
    </source>
</evidence>
<dbReference type="Proteomes" id="UP000693672">
    <property type="component" value="Unassembled WGS sequence"/>
</dbReference>
<dbReference type="InterPro" id="IPR006059">
    <property type="entry name" value="SBP"/>
</dbReference>
<comment type="caution">
    <text evidence="2">The sequence shown here is derived from an EMBL/GenBank/DDBJ whole genome shotgun (WGS) entry which is preliminary data.</text>
</comment>
<dbReference type="AlphaFoldDB" id="A0A916K927"/>
<organism evidence="2 3">
    <name type="scientific">Paenibacillus solanacearum</name>
    <dbReference type="NCBI Taxonomy" id="2048548"/>
    <lineage>
        <taxon>Bacteria</taxon>
        <taxon>Bacillati</taxon>
        <taxon>Bacillota</taxon>
        <taxon>Bacilli</taxon>
        <taxon>Bacillales</taxon>
        <taxon>Paenibacillaceae</taxon>
        <taxon>Paenibacillus</taxon>
    </lineage>
</organism>